<comment type="caution">
    <text evidence="4">The sequence shown here is derived from an EMBL/GenBank/DDBJ whole genome shotgun (WGS) entry which is preliminary data.</text>
</comment>
<dbReference type="GO" id="GO:0016020">
    <property type="term" value="C:membrane"/>
    <property type="evidence" value="ECO:0007669"/>
    <property type="project" value="InterPro"/>
</dbReference>
<dbReference type="SUPFAM" id="SSF53448">
    <property type="entry name" value="Nucleotide-diphospho-sugar transferases"/>
    <property type="match status" value="1"/>
</dbReference>
<dbReference type="Pfam" id="PF01793">
    <property type="entry name" value="Glyco_transf_15"/>
    <property type="match status" value="1"/>
</dbReference>
<evidence type="ECO:0000256" key="1">
    <source>
        <dbReference type="ARBA" id="ARBA00007677"/>
    </source>
</evidence>
<organism evidence="4 5">
    <name type="scientific">Mycena rosella</name>
    <name type="common">Pink bonnet</name>
    <name type="synonym">Agaricus rosellus</name>
    <dbReference type="NCBI Taxonomy" id="1033263"/>
    <lineage>
        <taxon>Eukaryota</taxon>
        <taxon>Fungi</taxon>
        <taxon>Dikarya</taxon>
        <taxon>Basidiomycota</taxon>
        <taxon>Agaricomycotina</taxon>
        <taxon>Agaricomycetes</taxon>
        <taxon>Agaricomycetidae</taxon>
        <taxon>Agaricales</taxon>
        <taxon>Marasmiineae</taxon>
        <taxon>Mycenaceae</taxon>
        <taxon>Mycena</taxon>
    </lineage>
</organism>
<dbReference type="InterPro" id="IPR029044">
    <property type="entry name" value="Nucleotide-diphossugar_trans"/>
</dbReference>
<dbReference type="EMBL" id="JARKIE010000300">
    <property type="protein sequence ID" value="KAJ7656572.1"/>
    <property type="molecule type" value="Genomic_DNA"/>
</dbReference>
<sequence length="411" mass="45104">MGMGTPAQTTSGSGSSQPCGVGAPMQLCMGTSSVQWGLPLRLAGSSRQRQWKLPYKAGASRVLDGNSHRKTSPVVVDKVSPEYRECLISTPQGAENRGYGAQKSPKESPAGADKARCPPGCSKQGLQEPKIANKIRPGGANAHPAEIGDGALNAVNCGDHSMNLMSSTGGFYVGLVGDFRGRLSISNWVLDNIGGIGWVVGGHFRGATAREWFLRTACQALHELARALRTNCVMADYGGFIAEIRTIRRHGEQARHTDKRAREKTCNDGLLPPPAWYWHIEPDVHLHFDLFLYMQDHGRVYGFTITMYDFDKTIPKRPWQGLHQAPPQAHRPRLHERRRRRRVIARFRCDPPHATHALTLTKRQACCPSAALTGGSDVMSSVTGRLKALARKDYMVTICGPDEEVISVEHL</sequence>
<dbReference type="Gene3D" id="3.90.550.10">
    <property type="entry name" value="Spore Coat Polysaccharide Biosynthesis Protein SpsA, Chain A"/>
    <property type="match status" value="1"/>
</dbReference>
<protein>
    <submittedName>
        <fullName evidence="4">Uncharacterized protein</fullName>
    </submittedName>
</protein>
<dbReference type="AlphaFoldDB" id="A0AAD7G116"/>
<evidence type="ECO:0000313" key="5">
    <source>
        <dbReference type="Proteomes" id="UP001221757"/>
    </source>
</evidence>
<proteinExistence type="inferred from homology"/>
<feature type="compositionally biased region" description="Polar residues" evidence="3">
    <location>
        <begin position="1"/>
        <end position="18"/>
    </location>
</feature>
<name>A0AAD7G116_MYCRO</name>
<feature type="region of interest" description="Disordered" evidence="3">
    <location>
        <begin position="91"/>
        <end position="129"/>
    </location>
</feature>
<keyword evidence="5" id="KW-1185">Reference proteome</keyword>
<evidence type="ECO:0000256" key="2">
    <source>
        <dbReference type="ARBA" id="ARBA00022679"/>
    </source>
</evidence>
<evidence type="ECO:0000256" key="3">
    <source>
        <dbReference type="SAM" id="MobiDB-lite"/>
    </source>
</evidence>
<keyword evidence="2" id="KW-0808">Transferase</keyword>
<dbReference type="GO" id="GO:0000030">
    <property type="term" value="F:mannosyltransferase activity"/>
    <property type="evidence" value="ECO:0007669"/>
    <property type="project" value="InterPro"/>
</dbReference>
<accession>A0AAD7G116</accession>
<reference evidence="4" key="1">
    <citation type="submission" date="2023-03" db="EMBL/GenBank/DDBJ databases">
        <title>Massive genome expansion in bonnet fungi (Mycena s.s.) driven by repeated elements and novel gene families across ecological guilds.</title>
        <authorList>
            <consortium name="Lawrence Berkeley National Laboratory"/>
            <person name="Harder C.B."/>
            <person name="Miyauchi S."/>
            <person name="Viragh M."/>
            <person name="Kuo A."/>
            <person name="Thoen E."/>
            <person name="Andreopoulos B."/>
            <person name="Lu D."/>
            <person name="Skrede I."/>
            <person name="Drula E."/>
            <person name="Henrissat B."/>
            <person name="Morin E."/>
            <person name="Kohler A."/>
            <person name="Barry K."/>
            <person name="LaButti K."/>
            <person name="Morin E."/>
            <person name="Salamov A."/>
            <person name="Lipzen A."/>
            <person name="Mereny Z."/>
            <person name="Hegedus B."/>
            <person name="Baldrian P."/>
            <person name="Stursova M."/>
            <person name="Weitz H."/>
            <person name="Taylor A."/>
            <person name="Grigoriev I.V."/>
            <person name="Nagy L.G."/>
            <person name="Martin F."/>
            <person name="Kauserud H."/>
        </authorList>
    </citation>
    <scope>NUCLEOTIDE SEQUENCE</scope>
    <source>
        <strain evidence="4">CBHHK067</strain>
    </source>
</reference>
<dbReference type="InterPro" id="IPR002685">
    <property type="entry name" value="Glyco_trans_15"/>
</dbReference>
<dbReference type="Proteomes" id="UP001221757">
    <property type="component" value="Unassembled WGS sequence"/>
</dbReference>
<comment type="similarity">
    <text evidence="1">Belongs to the glycosyltransferase 15 family.</text>
</comment>
<feature type="region of interest" description="Disordered" evidence="3">
    <location>
        <begin position="1"/>
        <end position="21"/>
    </location>
</feature>
<evidence type="ECO:0000313" key="4">
    <source>
        <dbReference type="EMBL" id="KAJ7656572.1"/>
    </source>
</evidence>
<gene>
    <name evidence="4" type="ORF">B0H17DRAFT_1146175</name>
</gene>